<organism evidence="2 3">
    <name type="scientific">Spelaeicoccus albus</name>
    <dbReference type="NCBI Taxonomy" id="1280376"/>
    <lineage>
        <taxon>Bacteria</taxon>
        <taxon>Bacillati</taxon>
        <taxon>Actinomycetota</taxon>
        <taxon>Actinomycetes</taxon>
        <taxon>Micrococcales</taxon>
        <taxon>Brevibacteriaceae</taxon>
        <taxon>Spelaeicoccus</taxon>
    </lineage>
</organism>
<evidence type="ECO:0000259" key="1">
    <source>
        <dbReference type="Pfam" id="PF11716"/>
    </source>
</evidence>
<dbReference type="InterPro" id="IPR017517">
    <property type="entry name" value="Maleyloyr_isom"/>
</dbReference>
<dbReference type="Pfam" id="PF11716">
    <property type="entry name" value="MDMPI_N"/>
    <property type="match status" value="1"/>
</dbReference>
<proteinExistence type="predicted"/>
<evidence type="ECO:0000313" key="3">
    <source>
        <dbReference type="Proteomes" id="UP000539111"/>
    </source>
</evidence>
<keyword evidence="2" id="KW-0413">Isomerase</keyword>
<dbReference type="GO" id="GO:0050077">
    <property type="term" value="F:maleylpyruvate isomerase activity"/>
    <property type="evidence" value="ECO:0007669"/>
    <property type="project" value="UniProtKB-EC"/>
</dbReference>
<gene>
    <name evidence="2" type="ORF">BJY26_003146</name>
</gene>
<protein>
    <submittedName>
        <fullName evidence="2">Maleylpyruvate isomerase</fullName>
        <ecNumber evidence="2">5.2.1.4</ecNumber>
    </submittedName>
</protein>
<comment type="caution">
    <text evidence="2">The sequence shown here is derived from an EMBL/GenBank/DDBJ whole genome shotgun (WGS) entry which is preliminary data.</text>
</comment>
<sequence length="238" mass="25822">MMAPPAEEFAWLADARRAWADELAKLDDESLTKPGLLPGWTRQHIVVHVAHNAVAIGNLLHWAQTGVETPMYVSPERRDADIDAGAALPAREAIALYEKTDADLQHAIDTTTDLQWRALVRTRQGLEVEAATVIWMRARELWVHLADLATGRGFDSVPDGVLRRTLRNVLSSWRSRDEGLDLVVRPDNGVSFAVDTGNPGHTKVTGSLAAVTAWATGRGSDGVSVAGTGTIPDAPVWL</sequence>
<dbReference type="Proteomes" id="UP000539111">
    <property type="component" value="Unassembled WGS sequence"/>
</dbReference>
<keyword evidence="2" id="KW-0670">Pyruvate</keyword>
<dbReference type="SUPFAM" id="SSF55718">
    <property type="entry name" value="SCP-like"/>
    <property type="match status" value="1"/>
</dbReference>
<dbReference type="InterPro" id="IPR034660">
    <property type="entry name" value="DinB/YfiT-like"/>
</dbReference>
<name>A0A7Z0IIT7_9MICO</name>
<keyword evidence="3" id="KW-1185">Reference proteome</keyword>
<dbReference type="InterPro" id="IPR036527">
    <property type="entry name" value="SCP2_sterol-bd_dom_sf"/>
</dbReference>
<accession>A0A7Z0IIT7</accession>
<dbReference type="InterPro" id="IPR024344">
    <property type="entry name" value="MDMPI_metal-binding"/>
</dbReference>
<evidence type="ECO:0000313" key="2">
    <source>
        <dbReference type="EMBL" id="NYI68840.1"/>
    </source>
</evidence>
<dbReference type="GO" id="GO:0046872">
    <property type="term" value="F:metal ion binding"/>
    <property type="evidence" value="ECO:0007669"/>
    <property type="project" value="InterPro"/>
</dbReference>
<dbReference type="SUPFAM" id="SSF109854">
    <property type="entry name" value="DinB/YfiT-like putative metalloenzymes"/>
    <property type="match status" value="1"/>
</dbReference>
<feature type="domain" description="Mycothiol-dependent maleylpyruvate isomerase metal-binding" evidence="1">
    <location>
        <begin position="12"/>
        <end position="149"/>
    </location>
</feature>
<dbReference type="EMBL" id="JACBZP010000001">
    <property type="protein sequence ID" value="NYI68840.1"/>
    <property type="molecule type" value="Genomic_DNA"/>
</dbReference>
<dbReference type="AlphaFoldDB" id="A0A7Z0IIT7"/>
<reference evidence="2 3" key="1">
    <citation type="submission" date="2020-07" db="EMBL/GenBank/DDBJ databases">
        <title>Sequencing the genomes of 1000 actinobacteria strains.</title>
        <authorList>
            <person name="Klenk H.-P."/>
        </authorList>
    </citation>
    <scope>NUCLEOTIDE SEQUENCE [LARGE SCALE GENOMIC DNA]</scope>
    <source>
        <strain evidence="2 3">DSM 26341</strain>
    </source>
</reference>
<dbReference type="NCBIfam" id="TIGR03083">
    <property type="entry name" value="maleylpyruvate isomerase family mycothiol-dependent enzyme"/>
    <property type="match status" value="1"/>
</dbReference>
<dbReference type="Gene3D" id="1.20.120.450">
    <property type="entry name" value="dinb family like domain"/>
    <property type="match status" value="1"/>
</dbReference>
<dbReference type="Gene3D" id="3.30.1050.20">
    <property type="match status" value="1"/>
</dbReference>
<dbReference type="EC" id="5.2.1.4" evidence="2"/>